<feature type="domain" description="Cucumopine synthase C-terminal helical bundle" evidence="1">
    <location>
        <begin position="16"/>
        <end position="152"/>
    </location>
</feature>
<proteinExistence type="predicted"/>
<dbReference type="Pfam" id="PF18631">
    <property type="entry name" value="Cucumopine_C"/>
    <property type="match status" value="1"/>
</dbReference>
<accession>W0HZB1</accession>
<keyword evidence="3" id="KW-1185">Reference proteome</keyword>
<name>W0HZB1_9GAMM</name>
<protein>
    <recommendedName>
        <fullName evidence="1">Cucumopine synthase C-terminal helical bundle domain-containing protein</fullName>
    </recommendedName>
</protein>
<dbReference type="PATRIC" id="fig|1239307.3.peg.4668"/>
<evidence type="ECO:0000313" key="2">
    <source>
        <dbReference type="EMBL" id="AHF79181.1"/>
    </source>
</evidence>
<dbReference type="EMBL" id="CP006570">
    <property type="protein sequence ID" value="AHF79181.1"/>
    <property type="molecule type" value="Genomic_DNA"/>
</dbReference>
<dbReference type="HOGENOM" id="CLU_1668241_0_0_6"/>
<geneLocation type="plasmid" evidence="2 3">
    <name>pHS1</name>
</geneLocation>
<dbReference type="AlphaFoldDB" id="W0HZB1"/>
<dbReference type="Proteomes" id="UP000019028">
    <property type="component" value="Plasmid pHS1"/>
</dbReference>
<dbReference type="OrthoDB" id="1971562at2"/>
<dbReference type="InterPro" id="IPR040602">
    <property type="entry name" value="Cucumopine_C"/>
</dbReference>
<organism evidence="2 3">
    <name type="scientific">Sodalis praecaptivus</name>
    <dbReference type="NCBI Taxonomy" id="1239307"/>
    <lineage>
        <taxon>Bacteria</taxon>
        <taxon>Pseudomonadati</taxon>
        <taxon>Pseudomonadota</taxon>
        <taxon>Gammaproteobacteria</taxon>
        <taxon>Enterobacterales</taxon>
        <taxon>Bruguierivoracaceae</taxon>
        <taxon>Sodalis</taxon>
    </lineage>
</organism>
<keyword evidence="2" id="KW-0614">Plasmid</keyword>
<dbReference type="KEGG" id="sod:Sant_P0135"/>
<dbReference type="RefSeq" id="WP_025424309.1">
    <property type="nucleotide sequence ID" value="NZ_CP006570.1"/>
</dbReference>
<reference evidence="2 3" key="1">
    <citation type="journal article" date="2014" name="Genome Biol. Evol.">
        <title>Genome degeneration and adaptation in a nascent stage of symbiosis.</title>
        <authorList>
            <person name="Oakeson K.F."/>
            <person name="Gil R."/>
            <person name="Clayton A.L."/>
            <person name="Dunn D.M."/>
            <person name="von Niederhausern A.C."/>
            <person name="Hamil C."/>
            <person name="Aoyagi A."/>
            <person name="Duval B."/>
            <person name="Baca A."/>
            <person name="Silva F.J."/>
            <person name="Vallier A."/>
            <person name="Jackson D.G."/>
            <person name="Latorre A."/>
            <person name="Weiss R.B."/>
            <person name="Heddi A."/>
            <person name="Moya A."/>
            <person name="Dale C."/>
        </authorList>
    </citation>
    <scope>NUCLEOTIDE SEQUENCE [LARGE SCALE GENOMIC DNA]</scope>
    <source>
        <strain evidence="2 3">HS1</strain>
        <plasmid evidence="3">Plasmid pHS1</plasmid>
    </source>
</reference>
<evidence type="ECO:0000313" key="3">
    <source>
        <dbReference type="Proteomes" id="UP000019028"/>
    </source>
</evidence>
<evidence type="ECO:0000259" key="1">
    <source>
        <dbReference type="Pfam" id="PF18631"/>
    </source>
</evidence>
<gene>
    <name evidence="2" type="ORF">Sant_P0135</name>
</gene>
<sequence>MSTFSKFDGDWQQAKALIEAEIDRVWRHEPEEIQKIRWGIIDSGAGSAEQSFSVLVHLEAYLMLVGADVMYRFLKISQYDDLPLATLNRITREFLTATFNVFEFMTDLGLTNMHQIGQMYSDALDKLETKEDYVKLTGAMMTYVIRMHRWIHYIFPWNLGVAFPHRKPAEMQGMAQLLSLIEKPY</sequence>